<proteinExistence type="predicted"/>
<evidence type="ECO:0000256" key="1">
    <source>
        <dbReference type="SAM" id="MobiDB-lite"/>
    </source>
</evidence>
<dbReference type="OrthoDB" id="5662044at2759"/>
<dbReference type="Proteomes" id="UP000187283">
    <property type="component" value="Unassembled WGS sequence"/>
</dbReference>
<comment type="caution">
    <text evidence="2">The sequence shown here is derived from an EMBL/GenBank/DDBJ whole genome shotgun (WGS) entry which is preliminary data.</text>
</comment>
<keyword evidence="3" id="KW-1185">Reference proteome</keyword>
<evidence type="ECO:0000313" key="3">
    <source>
        <dbReference type="Proteomes" id="UP000187283"/>
    </source>
</evidence>
<accession>A0A1R1YF96</accession>
<organism evidence="2 3">
    <name type="scientific">Smittium culicis</name>
    <dbReference type="NCBI Taxonomy" id="133412"/>
    <lineage>
        <taxon>Eukaryota</taxon>
        <taxon>Fungi</taxon>
        <taxon>Fungi incertae sedis</taxon>
        <taxon>Zoopagomycota</taxon>
        <taxon>Kickxellomycotina</taxon>
        <taxon>Harpellomycetes</taxon>
        <taxon>Harpellales</taxon>
        <taxon>Legeriomycetaceae</taxon>
        <taxon>Smittium</taxon>
    </lineage>
</organism>
<feature type="compositionally biased region" description="Polar residues" evidence="1">
    <location>
        <begin position="188"/>
        <end position="197"/>
    </location>
</feature>
<name>A0A1R1YF96_9FUNG</name>
<evidence type="ECO:0000313" key="2">
    <source>
        <dbReference type="EMBL" id="OMJ25475.1"/>
    </source>
</evidence>
<reference evidence="2 3" key="1">
    <citation type="submission" date="2017-01" db="EMBL/GenBank/DDBJ databases">
        <authorList>
            <person name="Mah S.A."/>
            <person name="Swanson W.J."/>
            <person name="Moy G.W."/>
            <person name="Vacquier V.D."/>
        </authorList>
    </citation>
    <scope>NUCLEOTIDE SEQUENCE [LARGE SCALE GENOMIC DNA]</scope>
    <source>
        <strain evidence="2 3">GSMNP</strain>
    </source>
</reference>
<protein>
    <submittedName>
        <fullName evidence="2">Uncharacterized protein</fullName>
    </submittedName>
</protein>
<dbReference type="EMBL" id="LSSN01000162">
    <property type="protein sequence ID" value="OMJ25475.1"/>
    <property type="molecule type" value="Genomic_DNA"/>
</dbReference>
<gene>
    <name evidence="2" type="ORF">AYI70_g875</name>
</gene>
<feature type="region of interest" description="Disordered" evidence="1">
    <location>
        <begin position="104"/>
        <end position="126"/>
    </location>
</feature>
<dbReference type="AlphaFoldDB" id="A0A1R1YF96"/>
<feature type="region of interest" description="Disordered" evidence="1">
    <location>
        <begin position="178"/>
        <end position="215"/>
    </location>
</feature>
<sequence length="215" mass="23082">MSFDKNGNKGGGTDNDFNISPISVMGNSYIAQSAPMNIPHPIARRASNSMNAGFNQFSPPNSYSRASSFSFPRSFFNSSIPNSTILNTNPDINQNVAFNHPLQHSKTMPSGSSRISHSHGHRESINTGSVIDSANSVGSSASGSSFLHSIFGQGHRFSPASSINDNLPIVNSKMSSKPLYSSELAPPSDNNDINSVLNRPKTPMEKMISEGMFLD</sequence>